<evidence type="ECO:0000256" key="7">
    <source>
        <dbReference type="RuleBase" id="RU000461"/>
    </source>
</evidence>
<dbReference type="EMBL" id="JAPNKE010000002">
    <property type="protein sequence ID" value="MCY1013470.1"/>
    <property type="molecule type" value="Genomic_DNA"/>
</dbReference>
<evidence type="ECO:0000313" key="8">
    <source>
        <dbReference type="EMBL" id="MCY1013470.1"/>
    </source>
</evidence>
<comment type="caution">
    <text evidence="8">The sequence shown here is derived from an EMBL/GenBank/DDBJ whole genome shotgun (WGS) entry which is preliminary data.</text>
</comment>
<evidence type="ECO:0000256" key="1">
    <source>
        <dbReference type="ARBA" id="ARBA00010617"/>
    </source>
</evidence>
<dbReference type="FunFam" id="1.10.630.10:FF:000018">
    <property type="entry name" value="Cytochrome P450 monooxygenase"/>
    <property type="match status" value="1"/>
</dbReference>
<dbReference type="PANTHER" id="PTHR46696:SF3">
    <property type="entry name" value="PULCHERRIMINIC ACID SYNTHASE"/>
    <property type="match status" value="1"/>
</dbReference>
<dbReference type="PROSITE" id="PS00086">
    <property type="entry name" value="CYTOCHROME_P450"/>
    <property type="match status" value="1"/>
</dbReference>
<evidence type="ECO:0000256" key="3">
    <source>
        <dbReference type="ARBA" id="ARBA00022723"/>
    </source>
</evidence>
<keyword evidence="2 7" id="KW-0349">Heme</keyword>
<accession>A0A9X3F198</accession>
<dbReference type="InterPro" id="IPR017972">
    <property type="entry name" value="Cyt_P450_CS"/>
</dbReference>
<dbReference type="GO" id="GO:0004497">
    <property type="term" value="F:monooxygenase activity"/>
    <property type="evidence" value="ECO:0007669"/>
    <property type="project" value="UniProtKB-KW"/>
</dbReference>
<keyword evidence="9" id="KW-1185">Reference proteome</keyword>
<keyword evidence="5 7" id="KW-0408">Iron</keyword>
<evidence type="ECO:0000256" key="6">
    <source>
        <dbReference type="ARBA" id="ARBA00023033"/>
    </source>
</evidence>
<name>A0A9X3F198_9BACT</name>
<evidence type="ECO:0000256" key="2">
    <source>
        <dbReference type="ARBA" id="ARBA00022617"/>
    </source>
</evidence>
<dbReference type="AlphaFoldDB" id="A0A9X3F198"/>
<dbReference type="InterPro" id="IPR001128">
    <property type="entry name" value="Cyt_P450"/>
</dbReference>
<dbReference type="InterPro" id="IPR036396">
    <property type="entry name" value="Cyt_P450_sf"/>
</dbReference>
<dbReference type="Proteomes" id="UP001150924">
    <property type="component" value="Unassembled WGS sequence"/>
</dbReference>
<dbReference type="PANTHER" id="PTHR46696">
    <property type="entry name" value="P450, PUTATIVE (EUROFUNG)-RELATED"/>
    <property type="match status" value="1"/>
</dbReference>
<evidence type="ECO:0000313" key="9">
    <source>
        <dbReference type="Proteomes" id="UP001150924"/>
    </source>
</evidence>
<evidence type="ECO:0000256" key="4">
    <source>
        <dbReference type="ARBA" id="ARBA00023002"/>
    </source>
</evidence>
<evidence type="ECO:0000256" key="5">
    <source>
        <dbReference type="ARBA" id="ARBA00023004"/>
    </source>
</evidence>
<dbReference type="GO" id="GO:0005506">
    <property type="term" value="F:iron ion binding"/>
    <property type="evidence" value="ECO:0007669"/>
    <property type="project" value="InterPro"/>
</dbReference>
<dbReference type="PRINTS" id="PR00359">
    <property type="entry name" value="BP450"/>
</dbReference>
<organism evidence="8 9">
    <name type="scientific">Nannocystis pusilla</name>
    <dbReference type="NCBI Taxonomy" id="889268"/>
    <lineage>
        <taxon>Bacteria</taxon>
        <taxon>Pseudomonadati</taxon>
        <taxon>Myxococcota</taxon>
        <taxon>Polyangia</taxon>
        <taxon>Nannocystales</taxon>
        <taxon>Nannocystaceae</taxon>
        <taxon>Nannocystis</taxon>
    </lineage>
</organism>
<gene>
    <name evidence="8" type="ORF">OV079_49680</name>
</gene>
<keyword evidence="3 7" id="KW-0479">Metal-binding</keyword>
<dbReference type="GO" id="GO:0016705">
    <property type="term" value="F:oxidoreductase activity, acting on paired donors, with incorporation or reduction of molecular oxygen"/>
    <property type="evidence" value="ECO:0007669"/>
    <property type="project" value="InterPro"/>
</dbReference>
<sequence>MPKDSHSSAPAFAHTFNPFDGEQHRDPFALFEQMRREQPVFWSPALGMWVVSRHADICSVLRDPERFTSLDAYAIGAEFTPEAAARLATGHPLTRTLLDNDGAEHARLRRIVGSALNGKKVEQWRPRIRALAGELLDAFAGAGRVDIAAAFAEPFPLRVILDMLGVPLADLPQIKRWSDDWFELLFARVPPEQQVARVESYLEFQRYCDRMIDARTTSPGQDALSEMLQAGRAEQVPPSRAELISLISGAFIAAGHETTSRMLCNTLRVLLTTPGAWAAIVADPGRIARDLEEALRVEGTALGMLRVTTAEVVLGGQTIPAGARIYVLYASGSRDEQQFRCPAQFDPARANVMDHLGFGRGAHYCVGALLARAQARIALELFAERLPGLRLAAEPAPVYRSHVTIRGPVSLWLEWDVG</sequence>
<dbReference type="GO" id="GO:0020037">
    <property type="term" value="F:heme binding"/>
    <property type="evidence" value="ECO:0007669"/>
    <property type="project" value="InterPro"/>
</dbReference>
<comment type="similarity">
    <text evidence="1 7">Belongs to the cytochrome P450 family.</text>
</comment>
<reference evidence="8" key="1">
    <citation type="submission" date="2022-11" db="EMBL/GenBank/DDBJ databases">
        <title>Minimal conservation of predation-associated metabolite biosynthetic gene clusters underscores biosynthetic potential of Myxococcota including descriptions for ten novel species: Archangium lansinium sp. nov., Myxococcus landrumus sp. nov., Nannocystis bai.</title>
        <authorList>
            <person name="Ahearne A."/>
            <person name="Stevens C."/>
            <person name="Phillips K."/>
        </authorList>
    </citation>
    <scope>NUCLEOTIDE SEQUENCE</scope>
    <source>
        <strain evidence="8">Na p29</strain>
    </source>
</reference>
<protein>
    <submittedName>
        <fullName evidence="8">Cytochrome P450</fullName>
    </submittedName>
</protein>
<dbReference type="Pfam" id="PF00067">
    <property type="entry name" value="p450"/>
    <property type="match status" value="1"/>
</dbReference>
<keyword evidence="4 7" id="KW-0560">Oxidoreductase</keyword>
<dbReference type="Gene3D" id="1.10.630.10">
    <property type="entry name" value="Cytochrome P450"/>
    <property type="match status" value="1"/>
</dbReference>
<proteinExistence type="inferred from homology"/>
<dbReference type="SUPFAM" id="SSF48264">
    <property type="entry name" value="Cytochrome P450"/>
    <property type="match status" value="1"/>
</dbReference>
<dbReference type="RefSeq" id="WP_267777442.1">
    <property type="nucleotide sequence ID" value="NZ_JAPNKE010000002.1"/>
</dbReference>
<dbReference type="InterPro" id="IPR002397">
    <property type="entry name" value="Cyt_P450_B"/>
</dbReference>
<keyword evidence="6 7" id="KW-0503">Monooxygenase</keyword>